<dbReference type="GO" id="GO:0032874">
    <property type="term" value="P:positive regulation of stress-activated MAPK cascade"/>
    <property type="evidence" value="ECO:0007669"/>
    <property type="project" value="TreeGrafter"/>
</dbReference>
<organism evidence="5 7">
    <name type="scientific">Rotaria magnacalcarata</name>
    <dbReference type="NCBI Taxonomy" id="392030"/>
    <lineage>
        <taxon>Eukaryota</taxon>
        <taxon>Metazoa</taxon>
        <taxon>Spiralia</taxon>
        <taxon>Gnathifera</taxon>
        <taxon>Rotifera</taxon>
        <taxon>Eurotatoria</taxon>
        <taxon>Bdelloidea</taxon>
        <taxon>Philodinida</taxon>
        <taxon>Philodinidae</taxon>
        <taxon>Rotaria</taxon>
    </lineage>
</organism>
<evidence type="ECO:0000256" key="1">
    <source>
        <dbReference type="ARBA" id="ARBA00022441"/>
    </source>
</evidence>
<sequence length="427" mass="49466">MTNDPTTNQKNSRESIESSEMDDSANTNRSKQPFRLSTKYISSINLMQFAEVLPLENNNKPHPRSGHRAVATESDFWIWGGYFPSIDSQQQSIFNELWRFNYARREWTLETVEGDGPNLTLASHSMCLYRNLAFVFGGTGFPFGQTVSNRLYILDLKRLQWKHCPIANEEPEEVYGASMLVHNDHLYILCGTNRWTYNTNVYDIHLPTLTCTQIGQTFNELDEFNENGRYRQEVHLYDQQIFVFGGGGGSGVSYSLENLPVFDIENRRWSFVHTDPDPIHSFPQGRKFHSIFPFGNNRIIMFGGAHFDTVTSTHNTVSEHLWMFDFEKLQWSMLQSLSMVKSTYFHAAAMNSRGEIWIHGGVIQDSAEIPNDQRITNLYRMHTRVLHLSEIAWDYFLNCLADRKSLLQQPEVLSQLNIPKRFIGRIH</sequence>
<accession>A0A816CTK4</accession>
<dbReference type="PANTHER" id="PTHR46428">
    <property type="entry name" value="KELCH DOMAIN-CONTAINING PROTEIN 10"/>
    <property type="match status" value="1"/>
</dbReference>
<protein>
    <submittedName>
        <fullName evidence="5">Uncharacterized protein</fullName>
    </submittedName>
</protein>
<dbReference type="Proteomes" id="UP000663834">
    <property type="component" value="Unassembled WGS sequence"/>
</dbReference>
<dbReference type="Pfam" id="PF24681">
    <property type="entry name" value="Kelch_KLHDC2_KLHL20_DRC7"/>
    <property type="match status" value="1"/>
</dbReference>
<evidence type="ECO:0000313" key="4">
    <source>
        <dbReference type="EMBL" id="CAF1426987.1"/>
    </source>
</evidence>
<feature type="compositionally biased region" description="Polar residues" evidence="3">
    <location>
        <begin position="1"/>
        <end position="10"/>
    </location>
</feature>
<dbReference type="PANTHER" id="PTHR46428:SF1">
    <property type="entry name" value="KELCH DOMAIN-CONTAINING PROTEIN 10"/>
    <property type="match status" value="1"/>
</dbReference>
<dbReference type="Proteomes" id="UP000663855">
    <property type="component" value="Unassembled WGS sequence"/>
</dbReference>
<dbReference type="InterPro" id="IPR015915">
    <property type="entry name" value="Kelch-typ_b-propeller"/>
</dbReference>
<evidence type="ECO:0000313" key="6">
    <source>
        <dbReference type="EMBL" id="CAF1949447.1"/>
    </source>
</evidence>
<proteinExistence type="predicted"/>
<reference evidence="5" key="1">
    <citation type="submission" date="2021-02" db="EMBL/GenBank/DDBJ databases">
        <authorList>
            <person name="Nowell W R."/>
        </authorList>
    </citation>
    <scope>NUCLEOTIDE SEQUENCE</scope>
</reference>
<comment type="caution">
    <text evidence="5">The sequence shown here is derived from an EMBL/GenBank/DDBJ whole genome shotgun (WGS) entry which is preliminary data.</text>
</comment>
<dbReference type="EMBL" id="CAJNOV010010880">
    <property type="protein sequence ID" value="CAF1426987.1"/>
    <property type="molecule type" value="Genomic_DNA"/>
</dbReference>
<name>A0A816CTK4_9BILA</name>
<keyword evidence="2" id="KW-0677">Repeat</keyword>
<dbReference type="Gene3D" id="2.120.10.80">
    <property type="entry name" value="Kelch-type beta propeller"/>
    <property type="match status" value="2"/>
</dbReference>
<dbReference type="Proteomes" id="UP000663824">
    <property type="component" value="Unassembled WGS sequence"/>
</dbReference>
<dbReference type="SUPFAM" id="SSF117281">
    <property type="entry name" value="Kelch motif"/>
    <property type="match status" value="2"/>
</dbReference>
<evidence type="ECO:0000256" key="3">
    <source>
        <dbReference type="SAM" id="MobiDB-lite"/>
    </source>
</evidence>
<evidence type="ECO:0000256" key="2">
    <source>
        <dbReference type="ARBA" id="ARBA00022737"/>
    </source>
</evidence>
<evidence type="ECO:0000313" key="5">
    <source>
        <dbReference type="EMBL" id="CAF1626750.1"/>
    </source>
</evidence>
<dbReference type="AlphaFoldDB" id="A0A816CTK4"/>
<dbReference type="EMBL" id="CAJNOW010013895">
    <property type="protein sequence ID" value="CAF1626750.1"/>
    <property type="molecule type" value="Genomic_DNA"/>
</dbReference>
<dbReference type="OrthoDB" id="7676067at2759"/>
<dbReference type="InterPro" id="IPR052125">
    <property type="entry name" value="KLHDC10"/>
</dbReference>
<gene>
    <name evidence="4" type="ORF">CJN711_LOCUS23346</name>
    <name evidence="5" type="ORF">KQP761_LOCUS25491</name>
    <name evidence="6" type="ORF">MBJ925_LOCUS5841</name>
</gene>
<evidence type="ECO:0000313" key="7">
    <source>
        <dbReference type="Proteomes" id="UP000663834"/>
    </source>
</evidence>
<keyword evidence="1" id="KW-0880">Kelch repeat</keyword>
<dbReference type="EMBL" id="CAJNRE010001668">
    <property type="protein sequence ID" value="CAF1949447.1"/>
    <property type="molecule type" value="Genomic_DNA"/>
</dbReference>
<feature type="region of interest" description="Disordered" evidence="3">
    <location>
        <begin position="1"/>
        <end position="32"/>
    </location>
</feature>